<proteinExistence type="inferred from homology"/>
<evidence type="ECO:0000313" key="7">
    <source>
        <dbReference type="Proteomes" id="UP000005273"/>
    </source>
</evidence>
<dbReference type="NCBIfam" id="TIGR01066">
    <property type="entry name" value="rplM_bact"/>
    <property type="match status" value="1"/>
</dbReference>
<comment type="caution">
    <text evidence="6">The sequence shown here is derived from an EMBL/GenBank/DDBJ whole genome shotgun (WGS) entry which is preliminary data.</text>
</comment>
<dbReference type="FunFam" id="3.90.1180.10:FF:000001">
    <property type="entry name" value="50S ribosomal protein L13"/>
    <property type="match status" value="1"/>
</dbReference>
<evidence type="ECO:0000256" key="5">
    <source>
        <dbReference type="HAMAP-Rule" id="MF_01366"/>
    </source>
</evidence>
<dbReference type="eggNOG" id="COG0102">
    <property type="taxonomic scope" value="Bacteria"/>
</dbReference>
<evidence type="ECO:0000256" key="2">
    <source>
        <dbReference type="ARBA" id="ARBA00022980"/>
    </source>
</evidence>
<evidence type="ECO:0000313" key="6">
    <source>
        <dbReference type="EMBL" id="KRT34882.1"/>
    </source>
</evidence>
<sequence length="145" mass="16374">MQGYKTFMTKPKEVEQQRKWYVIDATDVPLGRLAACIAPILMGKHKPNYTPHVDTGDFVIVVNAANVKLTGKKGVQSVVYSYSGYKGGLKSTPYNVLLEKKPERLIERVVKGMLPRNKLKYHRKLKVYAGPDHPHEAQKPEALDI</sequence>
<organism evidence="6 7">
    <name type="scientific">Acetomicrobium hydrogeniformans ATCC BAA-1850</name>
    <dbReference type="NCBI Taxonomy" id="592015"/>
    <lineage>
        <taxon>Bacteria</taxon>
        <taxon>Thermotogati</taxon>
        <taxon>Synergistota</taxon>
        <taxon>Synergistia</taxon>
        <taxon>Synergistales</taxon>
        <taxon>Acetomicrobiaceae</taxon>
        <taxon>Acetomicrobium</taxon>
    </lineage>
</organism>
<dbReference type="HAMAP" id="MF_01366">
    <property type="entry name" value="Ribosomal_uL13"/>
    <property type="match status" value="1"/>
</dbReference>
<dbReference type="InterPro" id="IPR005822">
    <property type="entry name" value="Ribosomal_uL13"/>
</dbReference>
<comment type="subunit">
    <text evidence="5">Part of the 50S ribosomal subunit.</text>
</comment>
<dbReference type="RefSeq" id="WP_057940650.1">
    <property type="nucleotide sequence ID" value="NZ_ACJX03000001.1"/>
</dbReference>
<dbReference type="GO" id="GO:0006412">
    <property type="term" value="P:translation"/>
    <property type="evidence" value="ECO:0007669"/>
    <property type="project" value="UniProtKB-UniRule"/>
</dbReference>
<dbReference type="Pfam" id="PF00572">
    <property type="entry name" value="Ribosomal_L13"/>
    <property type="match status" value="1"/>
</dbReference>
<dbReference type="GO" id="GO:0022625">
    <property type="term" value="C:cytosolic large ribosomal subunit"/>
    <property type="evidence" value="ECO:0007669"/>
    <property type="project" value="TreeGrafter"/>
</dbReference>
<comment type="similarity">
    <text evidence="1 5">Belongs to the universal ribosomal protein uL13 family.</text>
</comment>
<dbReference type="Proteomes" id="UP000005273">
    <property type="component" value="Unassembled WGS sequence"/>
</dbReference>
<keyword evidence="3 5" id="KW-0687">Ribonucleoprotein</keyword>
<comment type="function">
    <text evidence="5">This protein is one of the early assembly proteins of the 50S ribosomal subunit, although it is not seen to bind rRNA by itself. It is important during the early stages of 50S assembly.</text>
</comment>
<gene>
    <name evidence="5" type="primary">rplM</name>
    <name evidence="6" type="ORF">HMPREF1705_04132</name>
</gene>
<dbReference type="InterPro" id="IPR005823">
    <property type="entry name" value="Ribosomal_uL13_bac-type"/>
</dbReference>
<reference evidence="7" key="1">
    <citation type="submission" date="2012-09" db="EMBL/GenBank/DDBJ databases">
        <authorList>
            <person name="Weinstock G."/>
            <person name="Sodergren E."/>
            <person name="Clifton S."/>
            <person name="Fulton L."/>
            <person name="Fulton B."/>
            <person name="Courtney L."/>
            <person name="Fronick C."/>
            <person name="Harrison M."/>
            <person name="Strong C."/>
            <person name="Farmer C."/>
            <person name="Delehaunty K."/>
            <person name="Markovic C."/>
            <person name="Hall O."/>
            <person name="Minx P."/>
            <person name="Tomlinson C."/>
            <person name="Mitreva M."/>
            <person name="Nelson J."/>
            <person name="Hou S."/>
            <person name="Wollam A."/>
            <person name="Pepin K.H."/>
            <person name="Johnson M."/>
            <person name="Bhonagiri V."/>
            <person name="Nash W.E."/>
            <person name="Suruliraj S."/>
            <person name="Warren W."/>
            <person name="Chinwalla A."/>
            <person name="Mardis E.R."/>
            <person name="Wilson R.K."/>
        </authorList>
    </citation>
    <scope>NUCLEOTIDE SEQUENCE [LARGE SCALE GENOMIC DNA]</scope>
    <source>
        <strain evidence="7">OS1</strain>
    </source>
</reference>
<accession>A0A0T5X9E3</accession>
<dbReference type="EMBL" id="ACJX03000001">
    <property type="protein sequence ID" value="KRT34882.1"/>
    <property type="molecule type" value="Genomic_DNA"/>
</dbReference>
<dbReference type="Gene3D" id="3.90.1180.10">
    <property type="entry name" value="Ribosomal protein L13"/>
    <property type="match status" value="1"/>
</dbReference>
<evidence type="ECO:0000256" key="3">
    <source>
        <dbReference type="ARBA" id="ARBA00023274"/>
    </source>
</evidence>
<keyword evidence="7" id="KW-1185">Reference proteome</keyword>
<dbReference type="SUPFAM" id="SSF52161">
    <property type="entry name" value="Ribosomal protein L13"/>
    <property type="match status" value="1"/>
</dbReference>
<dbReference type="PANTHER" id="PTHR11545:SF2">
    <property type="entry name" value="LARGE RIBOSOMAL SUBUNIT PROTEIN UL13M"/>
    <property type="match status" value="1"/>
</dbReference>
<dbReference type="PIRSF" id="PIRSF002181">
    <property type="entry name" value="Ribosomal_L13"/>
    <property type="match status" value="1"/>
</dbReference>
<evidence type="ECO:0000256" key="1">
    <source>
        <dbReference type="ARBA" id="ARBA00006227"/>
    </source>
</evidence>
<evidence type="ECO:0000256" key="4">
    <source>
        <dbReference type="ARBA" id="ARBA00035201"/>
    </source>
</evidence>
<dbReference type="GO" id="GO:0017148">
    <property type="term" value="P:negative regulation of translation"/>
    <property type="evidence" value="ECO:0007669"/>
    <property type="project" value="TreeGrafter"/>
</dbReference>
<dbReference type="InterPro" id="IPR036899">
    <property type="entry name" value="Ribosomal_uL13_sf"/>
</dbReference>
<dbReference type="PANTHER" id="PTHR11545">
    <property type="entry name" value="RIBOSOMAL PROTEIN L13"/>
    <property type="match status" value="1"/>
</dbReference>
<dbReference type="GO" id="GO:0003735">
    <property type="term" value="F:structural constituent of ribosome"/>
    <property type="evidence" value="ECO:0007669"/>
    <property type="project" value="InterPro"/>
</dbReference>
<protein>
    <recommendedName>
        <fullName evidence="4 5">Large ribosomal subunit protein uL13</fullName>
    </recommendedName>
</protein>
<name>A0A0T5X9E3_9BACT</name>
<dbReference type="CDD" id="cd00392">
    <property type="entry name" value="Ribosomal_L13"/>
    <property type="match status" value="1"/>
</dbReference>
<dbReference type="AlphaFoldDB" id="A0A0T5X9E3"/>
<keyword evidence="2 5" id="KW-0689">Ribosomal protein</keyword>
<dbReference type="OrthoDB" id="9801330at2"/>
<dbReference type="GO" id="GO:0003729">
    <property type="term" value="F:mRNA binding"/>
    <property type="evidence" value="ECO:0007669"/>
    <property type="project" value="UniProtKB-ARBA"/>
</dbReference>
<dbReference type="STRING" id="592015.HMPREF1705_04132"/>